<evidence type="ECO:0000259" key="2">
    <source>
        <dbReference type="Pfam" id="PF01935"/>
    </source>
</evidence>
<dbReference type="CDD" id="cd01127">
    <property type="entry name" value="TrwB_TraG_TraD_VirD4"/>
    <property type="match status" value="1"/>
</dbReference>
<evidence type="ECO:0000313" key="3">
    <source>
        <dbReference type="EMBL" id="HHP05092.1"/>
    </source>
</evidence>
<organism evidence="3">
    <name type="scientific">Thermofilum pendens</name>
    <dbReference type="NCBI Taxonomy" id="2269"/>
    <lineage>
        <taxon>Archaea</taxon>
        <taxon>Thermoproteota</taxon>
        <taxon>Thermoprotei</taxon>
        <taxon>Thermofilales</taxon>
        <taxon>Thermofilaceae</taxon>
        <taxon>Thermofilum</taxon>
    </lineage>
</organism>
<feature type="region of interest" description="Disordered" evidence="1">
    <location>
        <begin position="83"/>
        <end position="126"/>
    </location>
</feature>
<dbReference type="PANTHER" id="PTHR30121:SF6">
    <property type="entry name" value="SLR6007 PROTEIN"/>
    <property type="match status" value="1"/>
</dbReference>
<feature type="compositionally biased region" description="Basic and acidic residues" evidence="1">
    <location>
        <begin position="94"/>
        <end position="103"/>
    </location>
</feature>
<feature type="compositionally biased region" description="Polar residues" evidence="1">
    <location>
        <begin position="83"/>
        <end position="93"/>
    </location>
</feature>
<dbReference type="Pfam" id="PF01935">
    <property type="entry name" value="DUF87"/>
    <property type="match status" value="1"/>
</dbReference>
<feature type="compositionally biased region" description="Polar residues" evidence="1">
    <location>
        <begin position="111"/>
        <end position="126"/>
    </location>
</feature>
<dbReference type="SUPFAM" id="SSF52540">
    <property type="entry name" value="P-loop containing nucleoside triphosphate hydrolases"/>
    <property type="match status" value="1"/>
</dbReference>
<protein>
    <submittedName>
        <fullName evidence="3">DUF87 domain-containing protein</fullName>
    </submittedName>
</protein>
<gene>
    <name evidence="3" type="ORF">ENM88_05000</name>
</gene>
<proteinExistence type="predicted"/>
<dbReference type="Gene3D" id="3.40.50.300">
    <property type="entry name" value="P-loop containing nucleotide triphosphate hydrolases"/>
    <property type="match status" value="2"/>
</dbReference>
<dbReference type="PANTHER" id="PTHR30121">
    <property type="entry name" value="UNCHARACTERIZED PROTEIN YJGR-RELATED"/>
    <property type="match status" value="1"/>
</dbReference>
<evidence type="ECO:0000256" key="1">
    <source>
        <dbReference type="SAM" id="MobiDB-lite"/>
    </source>
</evidence>
<comment type="caution">
    <text evidence="3">The sequence shown here is derived from an EMBL/GenBank/DDBJ whole genome shotgun (WGS) entry which is preliminary data.</text>
</comment>
<dbReference type="EMBL" id="DRZM01000153">
    <property type="protein sequence ID" value="HHP05092.1"/>
    <property type="molecule type" value="Genomic_DNA"/>
</dbReference>
<name>A0A7J3X7G5_THEPE</name>
<dbReference type="AlphaFoldDB" id="A0A7J3X7G5"/>
<reference evidence="3" key="1">
    <citation type="journal article" date="2020" name="mSystems">
        <title>Genome- and Community-Level Interaction Insights into Carbon Utilization and Element Cycling Functions of Hydrothermarchaeota in Hydrothermal Sediment.</title>
        <authorList>
            <person name="Zhou Z."/>
            <person name="Liu Y."/>
            <person name="Xu W."/>
            <person name="Pan J."/>
            <person name="Luo Z.H."/>
            <person name="Li M."/>
        </authorList>
    </citation>
    <scope>NUCLEOTIDE SEQUENCE [LARGE SCALE GENOMIC DNA]</scope>
    <source>
        <strain evidence="3">SpSt-1125</strain>
    </source>
</reference>
<feature type="domain" description="Helicase HerA central" evidence="2">
    <location>
        <begin position="186"/>
        <end position="242"/>
    </location>
</feature>
<dbReference type="InterPro" id="IPR027417">
    <property type="entry name" value="P-loop_NTPase"/>
</dbReference>
<dbReference type="InterPro" id="IPR002789">
    <property type="entry name" value="HerA_central"/>
</dbReference>
<sequence length="499" mass="55791">MGEGGLHRRQRISGVRADLRRQLLLADLALRHSRARQDRLQRVRQGRVPGCARETCNAGGGTGDRHRSLQKLRSGHSAREALTNTQEQQVLRSSQEEVGEKRSPLPCLGTFDSSARSPESAGESRSQVRQAAFRAAGALVMRVLERLLARKVHALSGDLAVFASPLAVVPPREETSGMYLGVDDLERPVFLNPSSLPNMHGVILGTTGSGKSTLARHLILEARDLGVSSWVIDPHGERSYARLYRWVLLLGADKVDLLSAPGWERSELAGELARYLERIYGIIGARFVLRELLLECLKTRSLSPLKSLSEVPEVKRVYDDLAQLHEIGAPSIEELAASSVCFTFPQASSREFRSLAALVLLMLLQGYRRELGESHRFEHMVVLEEAHYLAPYILNLYREARKYGYTVVAVTQLPRELDPRIYQLAGFVIVLSGPESYVDDISYLFSLTRDERDHVLYKPRGAALLVRQGDPRPRKLFLKPRPEAFPEGEVVYEGYAEQS</sequence>
<dbReference type="InterPro" id="IPR051162">
    <property type="entry name" value="T4SS_component"/>
</dbReference>
<accession>A0A7J3X7G5</accession>